<keyword evidence="1" id="KW-0547">Nucleotide-binding</keyword>
<dbReference type="GO" id="GO:0042026">
    <property type="term" value="P:protein refolding"/>
    <property type="evidence" value="ECO:0007669"/>
    <property type="project" value="TreeGrafter"/>
</dbReference>
<dbReference type="SMART" id="SM01086">
    <property type="entry name" value="ClpB_D2-small"/>
    <property type="match status" value="1"/>
</dbReference>
<dbReference type="GO" id="GO:0034605">
    <property type="term" value="P:cellular response to heat"/>
    <property type="evidence" value="ECO:0007669"/>
    <property type="project" value="TreeGrafter"/>
</dbReference>
<feature type="region of interest" description="Disordered" evidence="3">
    <location>
        <begin position="97"/>
        <end position="135"/>
    </location>
</feature>
<dbReference type="GO" id="GO:0005524">
    <property type="term" value="F:ATP binding"/>
    <property type="evidence" value="ECO:0007669"/>
    <property type="project" value="UniProtKB-KW"/>
</dbReference>
<dbReference type="PANTHER" id="PTHR11638">
    <property type="entry name" value="ATP-DEPENDENT CLP PROTEASE"/>
    <property type="match status" value="1"/>
</dbReference>
<evidence type="ECO:0000256" key="3">
    <source>
        <dbReference type="SAM" id="MobiDB-lite"/>
    </source>
</evidence>
<dbReference type="Gene3D" id="1.10.8.60">
    <property type="match status" value="1"/>
</dbReference>
<dbReference type="EMBL" id="GALX01001624">
    <property type="protein sequence ID" value="JAB66842.1"/>
    <property type="molecule type" value="Transcribed_RNA"/>
</dbReference>
<dbReference type="GO" id="GO:0005759">
    <property type="term" value="C:mitochondrial matrix"/>
    <property type="evidence" value="ECO:0007669"/>
    <property type="project" value="TreeGrafter"/>
</dbReference>
<evidence type="ECO:0000259" key="4">
    <source>
        <dbReference type="SMART" id="SM01086"/>
    </source>
</evidence>
<reference evidence="5" key="1">
    <citation type="submission" date="2013-07" db="EMBL/GenBank/DDBJ databases">
        <title>Midgut Transcriptome Profiling of Anoplphora glabripennis, a Lignocellulose Degrading, Wood-Boring Cerambycid.</title>
        <authorList>
            <person name="Scully E.D."/>
            <person name="Hoover K."/>
            <person name="Carlson J.E."/>
            <person name="Tien M."/>
            <person name="Geib S.M."/>
        </authorList>
    </citation>
    <scope>NUCLEOTIDE SEQUENCE</scope>
</reference>
<organism evidence="5">
    <name type="scientific">Anoplophora glabripennis</name>
    <name type="common">Asian longhorn beetle</name>
    <name type="synonym">Anoplophora nobilis</name>
    <dbReference type="NCBI Taxonomy" id="217634"/>
    <lineage>
        <taxon>Eukaryota</taxon>
        <taxon>Metazoa</taxon>
        <taxon>Ecdysozoa</taxon>
        <taxon>Arthropoda</taxon>
        <taxon>Hexapoda</taxon>
        <taxon>Insecta</taxon>
        <taxon>Pterygota</taxon>
        <taxon>Neoptera</taxon>
        <taxon>Endopterygota</taxon>
        <taxon>Coleoptera</taxon>
        <taxon>Polyphaga</taxon>
        <taxon>Cucujiformia</taxon>
        <taxon>Chrysomeloidea</taxon>
        <taxon>Cerambycidae</taxon>
        <taxon>Lamiinae</taxon>
        <taxon>Lamiini</taxon>
        <taxon>Anoplophora</taxon>
    </lineage>
</organism>
<feature type="compositionally biased region" description="Basic and acidic residues" evidence="3">
    <location>
        <begin position="115"/>
        <end position="127"/>
    </location>
</feature>
<keyword evidence="5" id="KW-0346">Stress response</keyword>
<evidence type="ECO:0000256" key="2">
    <source>
        <dbReference type="ARBA" id="ARBA00022840"/>
    </source>
</evidence>
<dbReference type="InterPro" id="IPR050130">
    <property type="entry name" value="ClpA_ClpB"/>
</dbReference>
<keyword evidence="2" id="KW-0067">ATP-binding</keyword>
<dbReference type="GO" id="GO:0016887">
    <property type="term" value="F:ATP hydrolysis activity"/>
    <property type="evidence" value="ECO:0007669"/>
    <property type="project" value="TreeGrafter"/>
</dbReference>
<dbReference type="GO" id="GO:0043335">
    <property type="term" value="P:protein unfolding"/>
    <property type="evidence" value="ECO:0007669"/>
    <property type="project" value="TreeGrafter"/>
</dbReference>
<dbReference type="InterPro" id="IPR027417">
    <property type="entry name" value="P-loop_NTPase"/>
</dbReference>
<dbReference type="FunFam" id="1.10.8.60:FF:000017">
    <property type="entry name" value="ATP-dependent chaperone ClpB"/>
    <property type="match status" value="1"/>
</dbReference>
<gene>
    <name evidence="5" type="primary">HSP78</name>
</gene>
<sequence>MISFFNRLSKEVLRSIVDIRLEEVQERLVDKRITLNLTDAAKDWLTENGYDSLYGARPLNRLIQKRLLNPMAIYMLKGQIRNNETVTVDVKDGELDIIPNRTESEANESADTSSAEEKKPSSKKAEIIDDGNETV</sequence>
<proteinExistence type="predicted"/>
<dbReference type="InterPro" id="IPR019489">
    <property type="entry name" value="Clp_ATPase_C"/>
</dbReference>
<dbReference type="Pfam" id="PF10431">
    <property type="entry name" value="ClpB_D2-small"/>
    <property type="match status" value="1"/>
</dbReference>
<dbReference type="SUPFAM" id="SSF52540">
    <property type="entry name" value="P-loop containing nucleoside triphosphate hydrolases"/>
    <property type="match status" value="1"/>
</dbReference>
<accession>V5GYC0</accession>
<dbReference type="AlphaFoldDB" id="V5GYC0"/>
<name>V5GYC0_ANOGL</name>
<evidence type="ECO:0000256" key="1">
    <source>
        <dbReference type="ARBA" id="ARBA00022741"/>
    </source>
</evidence>
<protein>
    <submittedName>
        <fullName evidence="5">Heat shock protein 78, mitochondrial</fullName>
    </submittedName>
</protein>
<dbReference type="PANTHER" id="PTHR11638:SF176">
    <property type="entry name" value="HEAT SHOCK PROTEIN 78, MITOCHONDRIAL"/>
    <property type="match status" value="1"/>
</dbReference>
<evidence type="ECO:0000313" key="5">
    <source>
        <dbReference type="EMBL" id="JAB66842.1"/>
    </source>
</evidence>
<feature type="domain" description="Clp ATPase C-terminal" evidence="4">
    <location>
        <begin position="8"/>
        <end position="97"/>
    </location>
</feature>